<sequence>IARCLAVKERLTEGVARGPLDVRTSGDGKVDPNLIVKLDGCYQYLRGDGYPKHFPLDEHLFPFIQHFTSSDPDADDATLIRERVQLERAILVGRDSLLGTCTFSYLSFPPNCPDSIQFPDVGQLGFFSSITDSIARTSTVVPATWEIHGQPKSGFSFSGLSLSPSGREYAPEDYSQLCLLDRILSDSAPSWYDGWSVTSSHRFRLGATEWLMGILHHYCDLLEHVGIRHAVTAALYSYPCHAGLLQALTERFNRRFNTFVTAEGETSLDLWAFHRISGLPICGGLYEEVCLDDLHRNGSTGTGSYLTPYSLRYLTKVWRDLACVGREQAPSACKSTVRVSFNAWISFFYNGPFCFHNSFAGDTTAWSVYYQLLVEQEEKDRFLPASKDRGWNPRNLPDRTYLAAYLAYWLSTFVVPYGEDGYIRPEVLYPACVLADGRRLALAPAALANIFHGLGNLTASLVPRDRAVGTAVILEPYYPHRFARNFGYDQAVPLNADFPLQARLYRGSDRHLVAASWWCYYIRRGPSPACVIPGAERSASYISEPIKKKPSSPRPKKRRAVKTGGASKRVAREDAIEDPLPEEPAPSDAIVEDADFGAHNDEGIGDMETDDYHSVRDGAPSSGEEDIPAAGDLGRGDFETDNGVGETPIGSDDQDDFLSYDENMSASFQELHNLLEIEEDPGLPEYQEGTATGVHDTDWTEILQNASAEISGFPTLEEGELPRGVMSGENGSALTGADPTYPGERPVFEGRVDPPCDRPGGELTASIPSEGTIVEDVPPADGVVLRLPTPGAGIDVEISGTTCSAADQVDGQVIIGAVSTRDTSCPSGLAQDGVHSALTVSQDTAPSIMAEGKAIFIRRFSLPPHGIVWPDDTQTGSARGLDFMAESFIRSIRSIIEVEFPPPIGEVRDRMKTSTKAYHLMGLPRDPWMASIDSLWAEV</sequence>
<reference evidence="3" key="1">
    <citation type="submission" date="2017-07" db="EMBL/GenBank/DDBJ databases">
        <title>Taro Niue Genome Assembly and Annotation.</title>
        <authorList>
            <person name="Atibalentja N."/>
            <person name="Keating K."/>
            <person name="Fields C.J."/>
        </authorList>
    </citation>
    <scope>NUCLEOTIDE SEQUENCE</scope>
    <source>
        <strain evidence="3">Niue_2</strain>
        <tissue evidence="3">Leaf</tissue>
    </source>
</reference>
<name>A0A843U0A8_COLES</name>
<dbReference type="PANTHER" id="PTHR46033:SF67">
    <property type="entry name" value="AMINOTRANSFERASE-LIKE, PLANT MOBILE DOMAIN FAMILY PROTEIN"/>
    <property type="match status" value="1"/>
</dbReference>
<proteinExistence type="predicted"/>
<accession>A0A843U0A8</accession>
<keyword evidence="4" id="KW-1185">Reference proteome</keyword>
<evidence type="ECO:0000256" key="1">
    <source>
        <dbReference type="SAM" id="MobiDB-lite"/>
    </source>
</evidence>
<dbReference type="EMBL" id="NMUH01000232">
    <property type="protein sequence ID" value="MQL75034.1"/>
    <property type="molecule type" value="Genomic_DNA"/>
</dbReference>
<dbReference type="InterPro" id="IPR019557">
    <property type="entry name" value="AminoTfrase-like_pln_mobile"/>
</dbReference>
<feature type="domain" description="Aminotransferase-like plant mobile" evidence="2">
    <location>
        <begin position="401"/>
        <end position="460"/>
    </location>
</feature>
<protein>
    <recommendedName>
        <fullName evidence="2">Aminotransferase-like plant mobile domain-containing protein</fullName>
    </recommendedName>
</protein>
<gene>
    <name evidence="3" type="ORF">Taro_007391</name>
</gene>
<dbReference type="AlphaFoldDB" id="A0A843U0A8"/>
<feature type="non-terminal residue" evidence="3">
    <location>
        <position position="1"/>
    </location>
</feature>
<feature type="compositionally biased region" description="Basic residues" evidence="1">
    <location>
        <begin position="548"/>
        <end position="561"/>
    </location>
</feature>
<evidence type="ECO:0000313" key="4">
    <source>
        <dbReference type="Proteomes" id="UP000652761"/>
    </source>
</evidence>
<dbReference type="InterPro" id="IPR044824">
    <property type="entry name" value="MAIN-like"/>
</dbReference>
<organism evidence="3 4">
    <name type="scientific">Colocasia esculenta</name>
    <name type="common">Wild taro</name>
    <name type="synonym">Arum esculentum</name>
    <dbReference type="NCBI Taxonomy" id="4460"/>
    <lineage>
        <taxon>Eukaryota</taxon>
        <taxon>Viridiplantae</taxon>
        <taxon>Streptophyta</taxon>
        <taxon>Embryophyta</taxon>
        <taxon>Tracheophyta</taxon>
        <taxon>Spermatophyta</taxon>
        <taxon>Magnoliopsida</taxon>
        <taxon>Liliopsida</taxon>
        <taxon>Araceae</taxon>
        <taxon>Aroideae</taxon>
        <taxon>Colocasieae</taxon>
        <taxon>Colocasia</taxon>
    </lineage>
</organism>
<dbReference type="Pfam" id="PF10536">
    <property type="entry name" value="PMD"/>
    <property type="match status" value="1"/>
</dbReference>
<dbReference type="GO" id="GO:0010073">
    <property type="term" value="P:meristem maintenance"/>
    <property type="evidence" value="ECO:0007669"/>
    <property type="project" value="InterPro"/>
</dbReference>
<dbReference type="PANTHER" id="PTHR46033">
    <property type="entry name" value="PROTEIN MAIN-LIKE 2"/>
    <property type="match status" value="1"/>
</dbReference>
<feature type="region of interest" description="Disordered" evidence="1">
    <location>
        <begin position="543"/>
        <end position="655"/>
    </location>
</feature>
<comment type="caution">
    <text evidence="3">The sequence shown here is derived from an EMBL/GenBank/DDBJ whole genome shotgun (WGS) entry which is preliminary data.</text>
</comment>
<evidence type="ECO:0000259" key="2">
    <source>
        <dbReference type="Pfam" id="PF10536"/>
    </source>
</evidence>
<evidence type="ECO:0000313" key="3">
    <source>
        <dbReference type="EMBL" id="MQL75034.1"/>
    </source>
</evidence>
<dbReference type="OrthoDB" id="1642709at2759"/>
<dbReference type="Proteomes" id="UP000652761">
    <property type="component" value="Unassembled WGS sequence"/>
</dbReference>